<sequence>MAASKIKTQVKRTNNINSEVMFQRLLAVNAYKKVPTERVFAFENTPVPTSLFSEDGTMLKCKKSDFMTMLEGLLPDKITHIHKADTLIFDGMALVQSLSPQSEHLTFRYMAEMFMKHVFKKASNIANVKTVHIVFDRYSNISLKTQTRNGRAYAKKRGSDCIVVHSPDTDVLVLLLHHFAAIGVGKMYMSTGRTGIHTDSKRYIPIHDLFDMISEDQMNVMLSVYCLTGCDTTSSFYGKGKKKAFKLLMQSSSKYQPLSDMGEDASLTPLQKSACVTFVADLYGSSGCSTLNSIRSLWIWRHALIGIHHLPSPTQFGYETNPDNGTLQPVMMNQSVAAPELLNDMVCNCSLCSDDCSCFRNKQPCTGACGCGGSTSNESTDTICTNVFTLTSLIHEEDLD</sequence>
<reference evidence="1" key="1">
    <citation type="submission" date="2022-11" db="EMBL/GenBank/DDBJ databases">
        <title>Centuries of genome instability and evolution in soft-shell clam transmissible cancer (bioRxiv).</title>
        <authorList>
            <person name="Hart S.F.M."/>
            <person name="Yonemitsu M.A."/>
            <person name="Giersch R.M."/>
            <person name="Beal B.F."/>
            <person name="Arriagada G."/>
            <person name="Davis B.W."/>
            <person name="Ostrander E.A."/>
            <person name="Goff S.P."/>
            <person name="Metzger M.J."/>
        </authorList>
    </citation>
    <scope>NUCLEOTIDE SEQUENCE</scope>
    <source>
        <strain evidence="1">MELC-2E11</strain>
        <tissue evidence="1">Siphon/mantle</tissue>
    </source>
</reference>
<dbReference type="EMBL" id="CP111027">
    <property type="protein sequence ID" value="WAR29538.1"/>
    <property type="molecule type" value="Genomic_DNA"/>
</dbReference>
<dbReference type="PANTHER" id="PTHR46704">
    <property type="entry name" value="CXC DOMAIN-CONTAINING PROTEIN-RELATED"/>
    <property type="match status" value="1"/>
</dbReference>
<dbReference type="Proteomes" id="UP001164746">
    <property type="component" value="Chromosome 16"/>
</dbReference>
<name>A0ABY7G526_MYAAR</name>
<evidence type="ECO:0000313" key="1">
    <source>
        <dbReference type="EMBL" id="WAR29538.1"/>
    </source>
</evidence>
<evidence type="ECO:0000313" key="2">
    <source>
        <dbReference type="Proteomes" id="UP001164746"/>
    </source>
</evidence>
<proteinExistence type="predicted"/>
<protein>
    <submittedName>
        <fullName evidence="1">Uncharacterized protein</fullName>
    </submittedName>
</protein>
<accession>A0ABY7G526</accession>
<organism evidence="1 2">
    <name type="scientific">Mya arenaria</name>
    <name type="common">Soft-shell clam</name>
    <dbReference type="NCBI Taxonomy" id="6604"/>
    <lineage>
        <taxon>Eukaryota</taxon>
        <taxon>Metazoa</taxon>
        <taxon>Spiralia</taxon>
        <taxon>Lophotrochozoa</taxon>
        <taxon>Mollusca</taxon>
        <taxon>Bivalvia</taxon>
        <taxon>Autobranchia</taxon>
        <taxon>Heteroconchia</taxon>
        <taxon>Euheterodonta</taxon>
        <taxon>Imparidentia</taxon>
        <taxon>Neoheterodontei</taxon>
        <taxon>Myida</taxon>
        <taxon>Myoidea</taxon>
        <taxon>Myidae</taxon>
        <taxon>Mya</taxon>
    </lineage>
</organism>
<dbReference type="PANTHER" id="PTHR46704:SF1">
    <property type="entry name" value="TELOMERE LENGTH REGULATION PROTEIN TEL2 HOMOLOG"/>
    <property type="match status" value="1"/>
</dbReference>
<feature type="non-terminal residue" evidence="1">
    <location>
        <position position="400"/>
    </location>
</feature>
<gene>
    <name evidence="1" type="ORF">MAR_003106</name>
</gene>
<keyword evidence="2" id="KW-1185">Reference proteome</keyword>